<evidence type="ECO:0000256" key="1">
    <source>
        <dbReference type="SAM" id="MobiDB-lite"/>
    </source>
</evidence>
<evidence type="ECO:0000313" key="3">
    <source>
        <dbReference type="Proteomes" id="UP000005237"/>
    </source>
</evidence>
<dbReference type="PANTHER" id="PTHR46363">
    <property type="entry name" value="DEOXYRIBONUCLEASE TATDN2-RELATED"/>
    <property type="match status" value="1"/>
</dbReference>
<dbReference type="PANTHER" id="PTHR46363:SF1">
    <property type="entry name" value="DEOXYRIBONUCLEASE TATDN2-RELATED"/>
    <property type="match status" value="1"/>
</dbReference>
<dbReference type="Proteomes" id="UP000005237">
    <property type="component" value="Unassembled WGS sequence"/>
</dbReference>
<dbReference type="EnsemblMetazoa" id="CJA05835.1">
    <property type="protein sequence ID" value="CJA05835.1"/>
    <property type="gene ID" value="WBGene00125039"/>
</dbReference>
<proteinExistence type="predicted"/>
<feature type="compositionally biased region" description="Basic and acidic residues" evidence="1">
    <location>
        <begin position="72"/>
        <end position="100"/>
    </location>
</feature>
<reference evidence="2" key="2">
    <citation type="submission" date="2022-06" db="UniProtKB">
        <authorList>
            <consortium name="EnsemblMetazoa"/>
        </authorList>
    </citation>
    <scope>IDENTIFICATION</scope>
    <source>
        <strain evidence="2">DF5081</strain>
    </source>
</reference>
<reference evidence="3" key="1">
    <citation type="submission" date="2010-08" db="EMBL/GenBank/DDBJ databases">
        <authorList>
            <consortium name="Caenorhabditis japonica Sequencing Consortium"/>
            <person name="Wilson R.K."/>
        </authorList>
    </citation>
    <scope>NUCLEOTIDE SEQUENCE [LARGE SCALE GENOMIC DNA]</scope>
    <source>
        <strain evidence="3">DF5081</strain>
    </source>
</reference>
<keyword evidence="3" id="KW-1185">Reference proteome</keyword>
<sequence length="239" mass="27824">MSHQNEKTASTRKKDQNGEDTLENSPGRMVPRLNCCEDNMENGEIQEPPQEFPSKDSMNRCEGSGYHNRKSRLMEIMKREMKKNEAEKVPVKHRNIENRKSKNSLNHNSPKLKTRSNEDSSSKQVNESWKPVEETEISKYLANNVPYIDSHCHTDFMYTYMAPRSAKNHEGVNNWAKQCPDGFPKSFSGFIANFIDPRLFVWTKESEGSYDLDWVERELHDSGWYLGTTWGCHPHHAQR</sequence>
<name>A0A8R1HNV8_CAEJA</name>
<feature type="region of interest" description="Disordered" evidence="1">
    <location>
        <begin position="1"/>
        <end position="129"/>
    </location>
</feature>
<evidence type="ECO:0000313" key="2">
    <source>
        <dbReference type="EnsemblMetazoa" id="CJA05835.1"/>
    </source>
</evidence>
<organism evidence="2 3">
    <name type="scientific">Caenorhabditis japonica</name>
    <dbReference type="NCBI Taxonomy" id="281687"/>
    <lineage>
        <taxon>Eukaryota</taxon>
        <taxon>Metazoa</taxon>
        <taxon>Ecdysozoa</taxon>
        <taxon>Nematoda</taxon>
        <taxon>Chromadorea</taxon>
        <taxon>Rhabditida</taxon>
        <taxon>Rhabditina</taxon>
        <taxon>Rhabditomorpha</taxon>
        <taxon>Rhabditoidea</taxon>
        <taxon>Rhabditidae</taxon>
        <taxon>Peloderinae</taxon>
        <taxon>Caenorhabditis</taxon>
    </lineage>
</organism>
<accession>A0A8R1HNV8</accession>
<protein>
    <submittedName>
        <fullName evidence="2">Uncharacterized protein</fullName>
    </submittedName>
</protein>
<dbReference type="AlphaFoldDB" id="A0A8R1HNV8"/>